<name>A0ABX8WJZ5_9HYPH</name>
<dbReference type="InterPro" id="IPR003959">
    <property type="entry name" value="ATPase_AAA_core"/>
</dbReference>
<dbReference type="PANTHER" id="PTHR10046">
    <property type="entry name" value="ATP DEPENDENT LON PROTEASE FAMILY MEMBER"/>
    <property type="match status" value="1"/>
</dbReference>
<evidence type="ECO:0000259" key="1">
    <source>
        <dbReference type="Pfam" id="PF00004"/>
    </source>
</evidence>
<organism evidence="2 3">
    <name type="scientific">Devosia salina</name>
    <dbReference type="NCBI Taxonomy" id="2860336"/>
    <lineage>
        <taxon>Bacteria</taxon>
        <taxon>Pseudomonadati</taxon>
        <taxon>Pseudomonadota</taxon>
        <taxon>Alphaproteobacteria</taxon>
        <taxon>Hyphomicrobiales</taxon>
        <taxon>Devosiaceae</taxon>
        <taxon>Devosia</taxon>
    </lineage>
</organism>
<dbReference type="InterPro" id="IPR027417">
    <property type="entry name" value="P-loop_NTPase"/>
</dbReference>
<dbReference type="EMBL" id="CP080590">
    <property type="protein sequence ID" value="QYO78334.1"/>
    <property type="molecule type" value="Genomic_DNA"/>
</dbReference>
<dbReference type="Pfam" id="PF00004">
    <property type="entry name" value="AAA"/>
    <property type="match status" value="1"/>
</dbReference>
<evidence type="ECO:0000313" key="2">
    <source>
        <dbReference type="EMBL" id="QYO78334.1"/>
    </source>
</evidence>
<accession>A0ABX8WJZ5</accession>
<keyword evidence="3" id="KW-1185">Reference proteome</keyword>
<feature type="domain" description="ATPase AAA-type core" evidence="1">
    <location>
        <begin position="324"/>
        <end position="459"/>
    </location>
</feature>
<protein>
    <submittedName>
        <fullName evidence="2">AAA family ATPase</fullName>
    </submittedName>
</protein>
<dbReference type="RefSeq" id="WP_220306813.1">
    <property type="nucleotide sequence ID" value="NZ_CP080590.1"/>
</dbReference>
<dbReference type="Proteomes" id="UP000825799">
    <property type="component" value="Chromosome"/>
</dbReference>
<reference evidence="2 3" key="1">
    <citation type="submission" date="2021-08" db="EMBL/GenBank/DDBJ databases">
        <title>Devosia salina sp. nov., isolated from the South China Sea sediment.</title>
        <authorList>
            <person name="Zhou Z."/>
        </authorList>
    </citation>
    <scope>NUCLEOTIDE SEQUENCE [LARGE SCALE GENOMIC DNA]</scope>
    <source>
        <strain evidence="2 3">SCS-3</strain>
    </source>
</reference>
<dbReference type="InterPro" id="IPR027065">
    <property type="entry name" value="Lon_Prtase"/>
</dbReference>
<dbReference type="Gene3D" id="3.40.50.300">
    <property type="entry name" value="P-loop containing nucleotide triphosphate hydrolases"/>
    <property type="match status" value="1"/>
</dbReference>
<sequence length="533" mass="58885">MTSEKRAASGAAKRVHAERVAHHQHIRDGLLPTLDDLIEGSPWFKGSIVADIQTWCDSWMSLPEPVREPGKRIVKNATAKSGVDIGQALAVLRNTCTSAAIEPVRQWMAAAGYDDEWRMRCYQACLDDRGDQDDREAAYALAQHIAEDTYFRTGFHDAWSDATVLGLMLKNKSSMEEYHALGVHSIECDHLLLSDLKLAASEAAKASAQVQEPVEEIKPAAHTDAEFLRELYEDRSEIEKQEGPPLAPGVVVIPETPIPTTGWRKDIWKDWQGKVGVKLPAIATGDIAAHRRSLVAQWPHSEEIIDVILGDLSSRQSIRFRPTLLVGAPGSGKSSLARAIFETVGLPCELQSFAGLHDAALMGTSAQWSSARESAPLQLIKRAGMSSVGIIWDELEKASSSRHNGAPADALLPMLEADQARRYRDLALEVEVDLSMVSHFATANSLEGVPEPVRDRMRVLQMPNPDWEHLYVLTQQIIGRIAAQQGVDRRWYAPLAEDEMDLVRDAWQGGSIRQLTRIVGAILNGREQIMGRC</sequence>
<dbReference type="SUPFAM" id="SSF52540">
    <property type="entry name" value="P-loop containing nucleoside triphosphate hydrolases"/>
    <property type="match status" value="1"/>
</dbReference>
<gene>
    <name evidence="2" type="ORF">K1X15_07230</name>
</gene>
<proteinExistence type="predicted"/>
<evidence type="ECO:0000313" key="3">
    <source>
        <dbReference type="Proteomes" id="UP000825799"/>
    </source>
</evidence>